<name>A4JYR2_DANRE</name>
<evidence type="ECO:0000256" key="6">
    <source>
        <dbReference type="ARBA" id="ARBA00023157"/>
    </source>
</evidence>
<evidence type="ECO:0000256" key="1">
    <source>
        <dbReference type="ARBA" id="ARBA00004236"/>
    </source>
</evidence>
<dbReference type="ZFIN" id="ZDB-GENE-070108-4">
    <property type="gene designation" value="nitr14b"/>
</dbReference>
<accession>A4JYR2</accession>
<accession>B0R1E7</accession>
<keyword evidence="12 15" id="KW-0675">Receptor</keyword>
<protein>
    <submittedName>
        <fullName evidence="13 15">Novel immune-type receptor 14b</fullName>
    </submittedName>
    <submittedName>
        <fullName evidence="12">Novel immune-type receptor protein</fullName>
    </submittedName>
    <submittedName>
        <fullName evidence="11">cDNA, clone cssl:d0274</fullName>
    </submittedName>
</protein>
<dbReference type="Ensembl" id="ENSDART00000189395.1">
    <property type="protein sequence ID" value="ENSDARP00000152670.1"/>
    <property type="gene ID" value="ENSDARG00000116315.1"/>
</dbReference>
<dbReference type="Pfam" id="PF07686">
    <property type="entry name" value="V-set"/>
    <property type="match status" value="1"/>
</dbReference>
<evidence type="ECO:0000313" key="13">
    <source>
        <dbReference type="Ensembl" id="ENSDARP00000152670"/>
    </source>
</evidence>
<dbReference type="SMR" id="A4JYR2"/>
<gene>
    <name evidence="13 15 16" type="primary">nitr14b</name>
    <name evidence="15" type="synonym">si:dkey-149k8.5</name>
    <name evidence="12" type="ORF">DKEY-149K8.5-001</name>
</gene>
<feature type="signal peptide" evidence="8">
    <location>
        <begin position="1"/>
        <end position="18"/>
    </location>
</feature>
<evidence type="ECO:0000256" key="7">
    <source>
        <dbReference type="ARBA" id="ARBA00023180"/>
    </source>
</evidence>
<evidence type="ECO:0000256" key="4">
    <source>
        <dbReference type="ARBA" id="ARBA00022859"/>
    </source>
</evidence>
<keyword evidence="4" id="KW-0391">Immunity</keyword>
<dbReference type="GO" id="GO:0002376">
    <property type="term" value="P:immune system process"/>
    <property type="evidence" value="ECO:0007669"/>
    <property type="project" value="UniProtKB-KW"/>
</dbReference>
<dbReference type="OMA" id="ENSTTEM"/>
<dbReference type="AGR" id="ZFIN:ZDB-GENE-070108-4"/>
<dbReference type="InterPro" id="IPR003599">
    <property type="entry name" value="Ig_sub"/>
</dbReference>
<dbReference type="PANTHER" id="PTHR19433">
    <property type="entry name" value="T-CELL RECEPTOR ALPHA CHAIN V REGION-RELATED"/>
    <property type="match status" value="1"/>
</dbReference>
<proteinExistence type="evidence at transcript level"/>
<keyword evidence="7" id="KW-0325">Glycoprotein</keyword>
<dbReference type="OrthoDB" id="6370831at2759"/>
<dbReference type="InterPro" id="IPR036179">
    <property type="entry name" value="Ig-like_dom_sf"/>
</dbReference>
<dbReference type="GeneID" id="100148851"/>
<evidence type="ECO:0000259" key="9">
    <source>
        <dbReference type="SMART" id="SM00406"/>
    </source>
</evidence>
<dbReference type="SMART" id="SM00406">
    <property type="entry name" value="IGv"/>
    <property type="match status" value="1"/>
</dbReference>
<evidence type="ECO:0000256" key="3">
    <source>
        <dbReference type="ARBA" id="ARBA00022729"/>
    </source>
</evidence>
<reference evidence="11" key="1">
    <citation type="submission" date="2007-03" db="EMBL/GenBank/DDBJ databases">
        <authorList>
            <person name="Bushell K.M."/>
            <person name="Sollner C."/>
            <person name="Bockett N."/>
            <person name="Wright G.J."/>
        </authorList>
    </citation>
    <scope>NUCLEOTIDE SEQUENCE</scope>
</reference>
<keyword evidence="5" id="KW-0472">Membrane</keyword>
<reference evidence="15" key="6">
    <citation type="journal article" date="2010" name="Mol. Cell. Proteomics">
        <title>Construction of a large extracellular protein interaction network and its resolution by spatiotemporal expression profiling.</title>
        <authorList>
            <person name="Martin S."/>
            <person name="Sollner C."/>
            <person name="Charoensawan V."/>
            <person name="Adryan B."/>
            <person name="Thisse B."/>
            <person name="Thisse C."/>
            <person name="Teichmann S."/>
            <person name="Wright G.J."/>
        </authorList>
    </citation>
    <scope>NUCLEOTIDE SEQUENCE</scope>
</reference>
<dbReference type="RefSeq" id="NP_001077339.1">
    <property type="nucleotide sequence ID" value="NM_001083870.1"/>
</dbReference>
<dbReference type="AlphaFoldDB" id="A4JYR2"/>
<evidence type="ECO:0000313" key="11">
    <source>
        <dbReference type="EMBL" id="CAM73244.1"/>
    </source>
</evidence>
<comment type="subcellular location">
    <subcellularLocation>
        <location evidence="1">Cell membrane</location>
    </subcellularLocation>
</comment>
<evidence type="ECO:0000259" key="10">
    <source>
        <dbReference type="SMART" id="SM00409"/>
    </source>
</evidence>
<evidence type="ECO:0000256" key="5">
    <source>
        <dbReference type="ARBA" id="ARBA00023136"/>
    </source>
</evidence>
<reference evidence="15" key="3">
    <citation type="journal article" date="2008" name="Immunogenetics">
        <title>Evidence for a transposition event in a second NITR gene cluster in zebrafish.</title>
        <authorList>
            <person name="Yoder J.A."/>
            <person name="Cannon J.P."/>
            <person name="Litman R.T."/>
            <person name="Murphy C."/>
            <person name="Freeman J.L."/>
            <person name="Litman G.W."/>
        </authorList>
    </citation>
    <scope>NUCLEOTIDE SEQUENCE</scope>
</reference>
<dbReference type="InterPro" id="IPR013783">
    <property type="entry name" value="Ig-like_fold"/>
</dbReference>
<keyword evidence="14" id="KW-1185">Reference proteome</keyword>
<dbReference type="InterPro" id="IPR013106">
    <property type="entry name" value="Ig_V-set"/>
</dbReference>
<dbReference type="EMBL" id="CU458983">
    <property type="protein sequence ID" value="CAM73244.1"/>
    <property type="molecule type" value="mRNA"/>
</dbReference>
<evidence type="ECO:0000256" key="2">
    <source>
        <dbReference type="ARBA" id="ARBA00022475"/>
    </source>
</evidence>
<dbReference type="IntAct" id="A4JYR2">
    <property type="interactions" value="3"/>
</dbReference>
<evidence type="ECO:0000313" key="15">
    <source>
        <dbReference type="RefSeq" id="NP_001077339.1"/>
    </source>
</evidence>
<evidence type="ECO:0000313" key="12">
    <source>
        <dbReference type="EMBL" id="CAQ13353.1"/>
    </source>
</evidence>
<feature type="domain" description="Immunoglobulin" evidence="10">
    <location>
        <begin position="24"/>
        <end position="124"/>
    </location>
</feature>
<dbReference type="GO" id="GO:0005886">
    <property type="term" value="C:plasma membrane"/>
    <property type="evidence" value="ECO:0007669"/>
    <property type="project" value="UniProtKB-SubCell"/>
</dbReference>
<reference evidence="13 14" key="8">
    <citation type="journal article" date="2013" name="Nature">
        <title>The zebrafish reference genome sequence and its relationship to the human genome.</title>
        <authorList>
            <consortium name="Genome Reference Consortium Zebrafish"/>
            <person name="Howe K."/>
            <person name="Clark M.D."/>
            <person name="Torroja C.F."/>
            <person name="Torrance J."/>
            <person name="Berthelot C."/>
            <person name="Muffato M."/>
            <person name="Collins J.E."/>
            <person name="Humphray S."/>
            <person name="McLaren K."/>
            <person name="Matthews L."/>
            <person name="McLaren S."/>
            <person name="Sealy I."/>
            <person name="Caccamo M."/>
            <person name="Churcher C."/>
            <person name="Scott C."/>
            <person name="Barrett J.C."/>
            <person name="Koch R."/>
            <person name="Rauch G.J."/>
            <person name="White S."/>
            <person name="Chow W."/>
            <person name="Kilian B."/>
            <person name="Quintais L.T."/>
            <person name="Guerra-Assuncao J.A."/>
            <person name="Zhou Y."/>
            <person name="Gu Y."/>
            <person name="Yen J."/>
            <person name="Vogel J.H."/>
            <person name="Eyre T."/>
            <person name="Redmond S."/>
            <person name="Banerjee R."/>
            <person name="Chi J."/>
            <person name="Fu B."/>
            <person name="Langley E."/>
            <person name="Maguire S.F."/>
            <person name="Laird G.K."/>
            <person name="Lloyd D."/>
            <person name="Kenyon E."/>
            <person name="Donaldson S."/>
            <person name="Sehra H."/>
            <person name="Almeida-King J."/>
            <person name="Loveland J."/>
            <person name="Trevanion S."/>
            <person name="Jones M."/>
            <person name="Quail M."/>
            <person name="Willey D."/>
            <person name="Hunt A."/>
            <person name="Burton J."/>
            <person name="Sims S."/>
            <person name="McLay K."/>
            <person name="Plumb B."/>
            <person name="Davis J."/>
            <person name="Clee C."/>
            <person name="Oliver K."/>
            <person name="Clark R."/>
            <person name="Riddle C."/>
            <person name="Elliot D."/>
            <person name="Eliott D."/>
            <person name="Threadgold G."/>
            <person name="Harden G."/>
            <person name="Ware D."/>
            <person name="Begum S."/>
            <person name="Mortimore B."/>
            <person name="Mortimer B."/>
            <person name="Kerry G."/>
            <person name="Heath P."/>
            <person name="Phillimore B."/>
            <person name="Tracey A."/>
            <person name="Corby N."/>
            <person name="Dunn M."/>
            <person name="Johnson C."/>
            <person name="Wood J."/>
            <person name="Clark S."/>
            <person name="Pelan S."/>
            <person name="Griffiths G."/>
            <person name="Smith M."/>
            <person name="Glithero R."/>
            <person name="Howden P."/>
            <person name="Barker N."/>
            <person name="Lloyd C."/>
            <person name="Stevens C."/>
            <person name="Harley J."/>
            <person name="Holt K."/>
            <person name="Panagiotidis G."/>
            <person name="Lovell J."/>
            <person name="Beasley H."/>
            <person name="Henderson C."/>
            <person name="Gordon D."/>
            <person name="Auger K."/>
            <person name="Wright D."/>
            <person name="Collins J."/>
            <person name="Raisen C."/>
            <person name="Dyer L."/>
            <person name="Leung K."/>
            <person name="Robertson L."/>
            <person name="Ambridge K."/>
            <person name="Leongamornlert D."/>
            <person name="McGuire S."/>
            <person name="Gilderthorp R."/>
            <person name="Griffiths C."/>
            <person name="Manthravadi D."/>
            <person name="Nichol S."/>
            <person name="Barker G."/>
            <person name="Whitehead S."/>
            <person name="Kay M."/>
            <person name="Brown J."/>
            <person name="Murnane C."/>
            <person name="Gray E."/>
            <person name="Humphries M."/>
            <person name="Sycamore N."/>
            <person name="Barker D."/>
            <person name="Saunders D."/>
            <person name="Wallis J."/>
            <person name="Babbage A."/>
            <person name="Hammond S."/>
            <person name="Mashreghi-Mohammadi M."/>
            <person name="Barr L."/>
            <person name="Martin S."/>
            <person name="Wray P."/>
            <person name="Ellington A."/>
            <person name="Matthews N."/>
            <person name="Ellwood M."/>
            <person name="Woodmansey R."/>
            <person name="Clark G."/>
            <person name="Cooper J."/>
            <person name="Cooper J."/>
            <person name="Tromans A."/>
            <person name="Grafham D."/>
            <person name="Skuce C."/>
            <person name="Pandian R."/>
            <person name="Andrews R."/>
            <person name="Harrison E."/>
            <person name="Kimberley A."/>
            <person name="Garnett J."/>
            <person name="Fosker N."/>
            <person name="Hall R."/>
            <person name="Garner P."/>
            <person name="Kelly D."/>
            <person name="Bird C."/>
            <person name="Palmer S."/>
            <person name="Gehring I."/>
            <person name="Berger A."/>
            <person name="Dooley C.M."/>
            <person name="Ersan-Urun Z."/>
            <person name="Eser C."/>
            <person name="Geiger H."/>
            <person name="Geisler M."/>
            <person name="Karotki L."/>
            <person name="Kirn A."/>
            <person name="Konantz J."/>
            <person name="Konantz M."/>
            <person name="Oberlander M."/>
            <person name="Rudolph-Geiger S."/>
            <person name="Teucke M."/>
            <person name="Lanz C."/>
            <person name="Raddatz G."/>
            <person name="Osoegawa K."/>
            <person name="Zhu B."/>
            <person name="Rapp A."/>
            <person name="Widaa S."/>
            <person name="Langford C."/>
            <person name="Yang F."/>
            <person name="Schuster S.C."/>
            <person name="Carter N.P."/>
            <person name="Harrow J."/>
            <person name="Ning Z."/>
            <person name="Herrero J."/>
            <person name="Searle S.M."/>
            <person name="Enright A."/>
            <person name="Geisler R."/>
            <person name="Plasterk R.H."/>
            <person name="Lee C."/>
            <person name="Westerfield M."/>
            <person name="de Jong P.J."/>
            <person name="Zon L.I."/>
            <person name="Postlethwait J.H."/>
            <person name="Nusslein-Volhard C."/>
            <person name="Hubbard T.J."/>
            <person name="Roest Crollius H."/>
            <person name="Rogers J."/>
            <person name="Stemple D.L."/>
        </authorList>
    </citation>
    <scope>NUCLEOTIDE SEQUENCE [LARGE SCALE GENOMIC DNA]</scope>
    <source>
        <strain evidence="13">Tuebingen</strain>
    </source>
</reference>
<reference evidence="15" key="7">
    <citation type="journal article" date="2010" name="Mol. Cell. Proteomics">
        <title>The impact of gene expression regulation on evolution of extracellular signaling pathways.</title>
        <authorList>
            <person name="Charoensawan V."/>
            <person name="Adryan B."/>
            <person name="Martin S."/>
            <person name="Sollner C."/>
            <person name="Thisse B."/>
            <person name="Thisse C."/>
            <person name="Wright G.J."/>
            <person name="Teichmann S.A."/>
        </authorList>
    </citation>
    <scope>NUCLEOTIDE SEQUENCE</scope>
</reference>
<keyword evidence="6" id="KW-1015">Disulfide bond</keyword>
<keyword evidence="2" id="KW-1003">Cell membrane</keyword>
<dbReference type="Gene3D" id="2.60.40.10">
    <property type="entry name" value="Immunoglobulins"/>
    <property type="match status" value="1"/>
</dbReference>
<organism evidence="12">
    <name type="scientific">Danio rerio</name>
    <name type="common">Zebrafish</name>
    <name type="synonym">Brachydanio rerio</name>
    <dbReference type="NCBI Taxonomy" id="7955"/>
    <lineage>
        <taxon>Eukaryota</taxon>
        <taxon>Metazoa</taxon>
        <taxon>Chordata</taxon>
        <taxon>Craniata</taxon>
        <taxon>Vertebrata</taxon>
        <taxon>Euteleostomi</taxon>
        <taxon>Actinopterygii</taxon>
        <taxon>Neopterygii</taxon>
        <taxon>Teleostei</taxon>
        <taxon>Ostariophysi</taxon>
        <taxon>Cypriniformes</taxon>
        <taxon>Danionidae</taxon>
        <taxon>Danioninae</taxon>
        <taxon>Danio</taxon>
    </lineage>
</organism>
<reference evidence="13" key="9">
    <citation type="submission" date="2018-04" db="UniProtKB">
        <authorList>
            <consortium name="Ensembl"/>
        </authorList>
    </citation>
    <scope>IDENTIFICATION</scope>
    <source>
        <strain evidence="13">Tuebingen</strain>
    </source>
</reference>
<dbReference type="SUPFAM" id="SSF48726">
    <property type="entry name" value="Immunoglobulin"/>
    <property type="match status" value="1"/>
</dbReference>
<evidence type="ECO:0000313" key="14">
    <source>
        <dbReference type="Proteomes" id="UP000000437"/>
    </source>
</evidence>
<feature type="domain" description="Immunoglobulin V-set" evidence="9">
    <location>
        <begin position="34"/>
        <end position="108"/>
    </location>
</feature>
<dbReference type="SMART" id="SM00409">
    <property type="entry name" value="IG"/>
    <property type="match status" value="1"/>
</dbReference>
<reference evidence="12" key="4">
    <citation type="submission" date="2009-01" db="EMBL/GenBank/DDBJ databases">
        <authorList>
            <person name="Smith M."/>
        </authorList>
    </citation>
    <scope>NUCLEOTIDE SEQUENCE</scope>
</reference>
<dbReference type="InterPro" id="IPR052051">
    <property type="entry name" value="TCR_complex_component"/>
</dbReference>
<keyword evidence="3 8" id="KW-0732">Signal</keyword>
<reference evidence="15" key="5">
    <citation type="journal article" date="2010" name="Immunogenetics">
        <title>Developmental and tissue-specific expression of NITRs.</title>
        <authorList>
            <person name="Yoder J.A."/>
            <person name="Turner P.M."/>
            <person name="Wright P.D."/>
            <person name="Wittamer V."/>
            <person name="Bertrand J.Y."/>
            <person name="Traver D."/>
            <person name="Litman G.W."/>
        </authorList>
    </citation>
    <scope>NUCLEOTIDE SEQUENCE</scope>
</reference>
<evidence type="ECO:0000313" key="16">
    <source>
        <dbReference type="ZFIN" id="ZDB-GENE-070108-4"/>
    </source>
</evidence>
<dbReference type="CTD" id="100148851"/>
<dbReference type="PANTHER" id="PTHR19433:SF133">
    <property type="entry name" value="IMMUNE-TYPE RECEPTOR 5 PRECURSOR-RELATED"/>
    <property type="match status" value="1"/>
</dbReference>
<reference evidence="15" key="2">
    <citation type="journal article" date="2008" name="BMC Evol. Biol.">
        <title>The medaka novel immune-type receptor (NITR) gene clusters reveal an extraordinary degree of divergence in variable domains.</title>
        <authorList>
            <person name="Desai S."/>
            <person name="Heffelfinger A.K."/>
            <person name="Orcutt T.M."/>
            <person name="Litman G.W."/>
            <person name="Yoder J.A."/>
        </authorList>
    </citation>
    <scope>NUCLEOTIDE SEQUENCE</scope>
</reference>
<feature type="chain" id="PRO_5035034655" evidence="8 15">
    <location>
        <begin position="19"/>
        <end position="161"/>
    </location>
</feature>
<reference evidence="15" key="10">
    <citation type="submission" date="2025-04" db="UniProtKB">
        <authorList>
            <consortium name="RefSeq"/>
        </authorList>
    </citation>
    <scope>IDENTIFICATION</scope>
</reference>
<evidence type="ECO:0000256" key="8">
    <source>
        <dbReference type="SAM" id="SignalP"/>
    </source>
</evidence>
<dbReference type="EMBL" id="AL954843">
    <property type="protein sequence ID" value="CAQ13353.1"/>
    <property type="molecule type" value="Genomic_DNA"/>
</dbReference>
<dbReference type="KEGG" id="dre:100148851"/>
<dbReference type="Proteomes" id="UP000000437">
    <property type="component" value="Chromosome 14"/>
</dbReference>
<sequence length="161" mass="18610">MILWAFVTVLCVARTAHSRIEQPEKVMIVELGNSVTLRCISCNNNIFWYKQVAGQQPRVISAFQKLSEPIFYNKYKNERFWGKRLSCSTNLTISDIIQSDEAVYYCASREFYTEFGNGTHLKIKGHQAAAYKNSNLDHLNSSIKCRQKFNENSTTEMCNYL</sequence>